<protein>
    <submittedName>
        <fullName evidence="3">Uncharacterized protein LOC114251347</fullName>
    </submittedName>
</protein>
<dbReference type="KEGG" id="bman:114251347"/>
<proteinExistence type="predicted"/>
<evidence type="ECO:0000313" key="3">
    <source>
        <dbReference type="RefSeq" id="XP_028041376.1"/>
    </source>
</evidence>
<sequence length="174" mass="19944">MSAPNTCRSLSPTYRAHPLAISLANSLVCSLDHDCDLETRDQVECGFDARNVSFKMFPSHCSMRAYSRCLKMNYVSAPLKFCIKNQRTRRSYGESCPVFCPNHYSPVCGASKMRDYAYRTFNNGCQLDMLNCRGDSDLSGYVEVPLEYCQNHHMKNIFKEQAVFTNMNEYADYD</sequence>
<dbReference type="SUPFAM" id="SSF100895">
    <property type="entry name" value="Kazal-type serine protease inhibitors"/>
    <property type="match status" value="1"/>
</dbReference>
<dbReference type="Proteomes" id="UP000504629">
    <property type="component" value="Unplaced"/>
</dbReference>
<organism evidence="2 3">
    <name type="scientific">Bombyx mandarina</name>
    <name type="common">Wild silk moth</name>
    <name type="synonym">Wild silkworm</name>
    <dbReference type="NCBI Taxonomy" id="7092"/>
    <lineage>
        <taxon>Eukaryota</taxon>
        <taxon>Metazoa</taxon>
        <taxon>Ecdysozoa</taxon>
        <taxon>Arthropoda</taxon>
        <taxon>Hexapoda</taxon>
        <taxon>Insecta</taxon>
        <taxon>Pterygota</taxon>
        <taxon>Neoptera</taxon>
        <taxon>Endopterygota</taxon>
        <taxon>Lepidoptera</taxon>
        <taxon>Glossata</taxon>
        <taxon>Ditrysia</taxon>
        <taxon>Bombycoidea</taxon>
        <taxon>Bombycidae</taxon>
        <taxon>Bombycinae</taxon>
        <taxon>Bombyx</taxon>
    </lineage>
</organism>
<dbReference type="OrthoDB" id="7433985at2759"/>
<evidence type="ECO:0000259" key="1">
    <source>
        <dbReference type="Pfam" id="PF07648"/>
    </source>
</evidence>
<dbReference type="Gene3D" id="3.30.60.30">
    <property type="match status" value="1"/>
</dbReference>
<dbReference type="AlphaFoldDB" id="A0A6J2KGB2"/>
<feature type="domain" description="Kazal-like" evidence="1">
    <location>
        <begin position="33"/>
        <end position="70"/>
    </location>
</feature>
<dbReference type="Pfam" id="PF07648">
    <property type="entry name" value="Kazal_2"/>
    <property type="match status" value="2"/>
</dbReference>
<reference evidence="3" key="1">
    <citation type="submission" date="2025-08" db="UniProtKB">
        <authorList>
            <consortium name="RefSeq"/>
        </authorList>
    </citation>
    <scope>IDENTIFICATION</scope>
    <source>
        <tissue evidence="3">Silk gland</tissue>
    </source>
</reference>
<dbReference type="InterPro" id="IPR002350">
    <property type="entry name" value="Kazal_dom"/>
</dbReference>
<accession>A0A6J2KGB2</accession>
<dbReference type="RefSeq" id="XP_028041376.1">
    <property type="nucleotide sequence ID" value="XM_028185575.1"/>
</dbReference>
<dbReference type="InterPro" id="IPR036058">
    <property type="entry name" value="Kazal_dom_sf"/>
</dbReference>
<dbReference type="GeneID" id="114251347"/>
<keyword evidence="2" id="KW-1185">Reference proteome</keyword>
<name>A0A6J2KGB2_BOMMA</name>
<gene>
    <name evidence="3" type="primary">LOC114251347</name>
</gene>
<feature type="domain" description="Kazal-like" evidence="1">
    <location>
        <begin position="95"/>
        <end position="137"/>
    </location>
</feature>
<evidence type="ECO:0000313" key="2">
    <source>
        <dbReference type="Proteomes" id="UP000504629"/>
    </source>
</evidence>